<gene>
    <name evidence="1" type="ORF">GW7_16875</name>
</gene>
<name>G5BI70_HETGA</name>
<dbReference type="EMBL" id="JH170413">
    <property type="protein sequence ID" value="EHB08981.1"/>
    <property type="molecule type" value="Genomic_DNA"/>
</dbReference>
<reference evidence="1 2" key="1">
    <citation type="journal article" date="2011" name="Nature">
        <title>Genome sequencing reveals insights into physiology and longevity of the naked mole rat.</title>
        <authorList>
            <person name="Kim E.B."/>
            <person name="Fang X."/>
            <person name="Fushan A.A."/>
            <person name="Huang Z."/>
            <person name="Lobanov A.V."/>
            <person name="Han L."/>
            <person name="Marino S.M."/>
            <person name="Sun X."/>
            <person name="Turanov A.A."/>
            <person name="Yang P."/>
            <person name="Yim S.H."/>
            <person name="Zhao X."/>
            <person name="Kasaikina M.V."/>
            <person name="Stoletzki N."/>
            <person name="Peng C."/>
            <person name="Polak P."/>
            <person name="Xiong Z."/>
            <person name="Kiezun A."/>
            <person name="Zhu Y."/>
            <person name="Chen Y."/>
            <person name="Kryukov G.V."/>
            <person name="Zhang Q."/>
            <person name="Peshkin L."/>
            <person name="Yang L."/>
            <person name="Bronson R.T."/>
            <person name="Buffenstein R."/>
            <person name="Wang B."/>
            <person name="Han C."/>
            <person name="Li Q."/>
            <person name="Chen L."/>
            <person name="Zhao W."/>
            <person name="Sunyaev S.R."/>
            <person name="Park T.J."/>
            <person name="Zhang G."/>
            <person name="Wang J."/>
            <person name="Gladyshev V.N."/>
        </authorList>
    </citation>
    <scope>NUCLEOTIDE SEQUENCE [LARGE SCALE GENOMIC DNA]</scope>
</reference>
<dbReference type="Proteomes" id="UP000006813">
    <property type="component" value="Unassembled WGS sequence"/>
</dbReference>
<dbReference type="AlphaFoldDB" id="G5BI70"/>
<organism evidence="1 2">
    <name type="scientific">Heterocephalus glaber</name>
    <name type="common">Naked mole rat</name>
    <dbReference type="NCBI Taxonomy" id="10181"/>
    <lineage>
        <taxon>Eukaryota</taxon>
        <taxon>Metazoa</taxon>
        <taxon>Chordata</taxon>
        <taxon>Craniata</taxon>
        <taxon>Vertebrata</taxon>
        <taxon>Euteleostomi</taxon>
        <taxon>Mammalia</taxon>
        <taxon>Eutheria</taxon>
        <taxon>Euarchontoglires</taxon>
        <taxon>Glires</taxon>
        <taxon>Rodentia</taxon>
        <taxon>Hystricomorpha</taxon>
        <taxon>Bathyergidae</taxon>
        <taxon>Heterocephalus</taxon>
    </lineage>
</organism>
<proteinExistence type="predicted"/>
<evidence type="ECO:0000313" key="2">
    <source>
        <dbReference type="Proteomes" id="UP000006813"/>
    </source>
</evidence>
<sequence>MLPGQALLSPATCAEALRTLPRHGTIWPLDGAIAREARSCPAPVALHPRRPVEGPVEAGALSTHLIHGIQVAGLPVGADGSRIQAASTWCLPPGENLRADAPASVWASHVAQSNPIAPTSLIIDPYLT</sequence>
<protein>
    <submittedName>
        <fullName evidence="1">Uncharacterized protein</fullName>
    </submittedName>
</protein>
<evidence type="ECO:0000313" key="1">
    <source>
        <dbReference type="EMBL" id="EHB08981.1"/>
    </source>
</evidence>
<dbReference type="InParanoid" id="G5BI70"/>
<accession>G5BI70</accession>